<keyword evidence="3" id="KW-1185">Reference proteome</keyword>
<feature type="non-terminal residue" evidence="2">
    <location>
        <position position="1"/>
    </location>
</feature>
<protein>
    <submittedName>
        <fullName evidence="2">Uncharacterized protein</fullName>
    </submittedName>
</protein>
<comment type="caution">
    <text evidence="2">The sequence shown here is derived from an EMBL/GenBank/DDBJ whole genome shotgun (WGS) entry which is preliminary data.</text>
</comment>
<gene>
    <name evidence="2" type="ORF">AVEN_3302_1</name>
</gene>
<proteinExistence type="predicted"/>
<sequence length="80" mass="8692">ASKIGSLKQASHEGIQAQQASLRQPANHIFISRTVIKTSGRPGRGRRGNGPKLQQLIPPVDKVIGMLFGSLRRKRIEPGV</sequence>
<evidence type="ECO:0000313" key="2">
    <source>
        <dbReference type="EMBL" id="GBO29219.1"/>
    </source>
</evidence>
<reference evidence="2 3" key="1">
    <citation type="journal article" date="2019" name="Sci. Rep.">
        <title>Orb-weaving spider Araneus ventricosus genome elucidates the spidroin gene catalogue.</title>
        <authorList>
            <person name="Kono N."/>
            <person name="Nakamura H."/>
            <person name="Ohtoshi R."/>
            <person name="Moran D.A.P."/>
            <person name="Shinohara A."/>
            <person name="Yoshida Y."/>
            <person name="Fujiwara M."/>
            <person name="Mori M."/>
            <person name="Tomita M."/>
            <person name="Arakawa K."/>
        </authorList>
    </citation>
    <scope>NUCLEOTIDE SEQUENCE [LARGE SCALE GENOMIC DNA]</scope>
</reference>
<dbReference type="AlphaFoldDB" id="A0A4Y2VVQ9"/>
<name>A0A4Y2VVQ9_ARAVE</name>
<feature type="region of interest" description="Disordered" evidence="1">
    <location>
        <begin position="1"/>
        <end position="23"/>
    </location>
</feature>
<dbReference type="EMBL" id="BGPR01052385">
    <property type="protein sequence ID" value="GBO29219.1"/>
    <property type="molecule type" value="Genomic_DNA"/>
</dbReference>
<dbReference type="Proteomes" id="UP000499080">
    <property type="component" value="Unassembled WGS sequence"/>
</dbReference>
<evidence type="ECO:0000313" key="3">
    <source>
        <dbReference type="Proteomes" id="UP000499080"/>
    </source>
</evidence>
<accession>A0A4Y2VVQ9</accession>
<organism evidence="2 3">
    <name type="scientific">Araneus ventricosus</name>
    <name type="common">Orbweaver spider</name>
    <name type="synonym">Epeira ventricosa</name>
    <dbReference type="NCBI Taxonomy" id="182803"/>
    <lineage>
        <taxon>Eukaryota</taxon>
        <taxon>Metazoa</taxon>
        <taxon>Ecdysozoa</taxon>
        <taxon>Arthropoda</taxon>
        <taxon>Chelicerata</taxon>
        <taxon>Arachnida</taxon>
        <taxon>Araneae</taxon>
        <taxon>Araneomorphae</taxon>
        <taxon>Entelegynae</taxon>
        <taxon>Araneoidea</taxon>
        <taxon>Araneidae</taxon>
        <taxon>Araneus</taxon>
    </lineage>
</organism>
<evidence type="ECO:0000256" key="1">
    <source>
        <dbReference type="SAM" id="MobiDB-lite"/>
    </source>
</evidence>